<dbReference type="Pfam" id="PF13206">
    <property type="entry name" value="VSG_B"/>
    <property type="match status" value="1"/>
</dbReference>
<dbReference type="PDB" id="7P59">
    <property type="method" value="X-ray"/>
    <property type="resolution" value="1.27 A"/>
    <property type="chains" value="A=1-509"/>
</dbReference>
<gene>
    <name evidence="14" type="ORF">Tb427.BES153.14</name>
    <name evidence="13" type="ORF">Tb427.BES65.13</name>
</gene>
<dbReference type="GO" id="GO:0005886">
    <property type="term" value="C:plasma membrane"/>
    <property type="evidence" value="ECO:0007669"/>
    <property type="project" value="UniProtKB-SubCell"/>
</dbReference>
<dbReference type="PDB" id="7P5B">
    <property type="method" value="X-ray"/>
    <property type="resolution" value="1.13 A"/>
    <property type="chains" value="A=1-508"/>
</dbReference>
<keyword evidence="4" id="KW-0336">GPI-anchor</keyword>
<proteinExistence type="evidence at protein level"/>
<evidence type="ECO:0000256" key="6">
    <source>
        <dbReference type="ARBA" id="ARBA00023136"/>
    </source>
</evidence>
<evidence type="ECO:0000256" key="5">
    <source>
        <dbReference type="ARBA" id="ARBA00022729"/>
    </source>
</evidence>
<feature type="region of interest" description="Disordered" evidence="9">
    <location>
        <begin position="433"/>
        <end position="474"/>
    </location>
</feature>
<reference evidence="13" key="1">
    <citation type="submission" date="2008-05" db="EMBL/GenBank/DDBJ databases">
        <title>The architecture of bloodstream-form variant surface glycoprotein expression sites in Trypanosoma brucei Lister 427.</title>
        <authorList>
            <person name="Hertz-Fowler C."/>
            <person name="Figueiredo L.M."/>
            <person name="Quail M.A."/>
            <person name="Becker M."/>
            <person name="Jackson A."/>
            <person name="Bason N."/>
            <person name="Brooks K."/>
            <person name="Churcher C."/>
            <person name="Fahkro D."/>
            <person name="Goodhead I."/>
            <person name="Heath P."/>
            <person name="Mungall K."/>
            <person name="Harris D."/>
            <person name="Hauser H."/>
            <person name="Sanders M."/>
            <person name="Saunders D."/>
            <person name="Seeger K."/>
            <person name="Taylor J.E."/>
            <person name="Walker D."/>
            <person name="White B."/>
            <person name="Young R."/>
            <person name="Kartvelishvili M."/>
            <person name="Sharp S."/>
            <person name="Cross G.A."/>
            <person name="Rudenko G."/>
            <person name="Barry J.D."/>
            <person name="Louis E.J."/>
            <person name="Berriman M."/>
        </authorList>
    </citation>
    <scope>NUCLEOTIDE SEQUENCE</scope>
    <source>
        <strain evidence="13">Lister 427</strain>
    </source>
</reference>
<evidence type="ECO:0000256" key="4">
    <source>
        <dbReference type="ARBA" id="ARBA00022622"/>
    </source>
</evidence>
<evidence type="ECO:0000256" key="10">
    <source>
        <dbReference type="SAM" id="SignalP"/>
    </source>
</evidence>
<dbReference type="PDB" id="6ELC">
    <property type="method" value="X-ray"/>
    <property type="resolution" value="1.41 A"/>
    <property type="chains" value="A=1-509"/>
</dbReference>
<dbReference type="EMBL" id="FM162573">
    <property type="protein sequence ID" value="CAQ57384.1"/>
    <property type="molecule type" value="Genomic_DNA"/>
</dbReference>
<evidence type="ECO:0000256" key="7">
    <source>
        <dbReference type="ARBA" id="ARBA00023180"/>
    </source>
</evidence>
<evidence type="ECO:0000256" key="8">
    <source>
        <dbReference type="ARBA" id="ARBA00023288"/>
    </source>
</evidence>
<dbReference type="AlphaFoldDB" id="B3GVK1"/>
<comment type="function">
    <text evidence="1">VSG forms a coat on the surface of the parasite. The trypanosome evades the immune response of the host by expressing a series of antigenically distinct VSGs from an estimated 1000 VSG genes.</text>
</comment>
<name>B3GVK1_TRYBB</name>
<dbReference type="SMR" id="B3GVK1"/>
<feature type="disulfide bond" evidence="15 16">
    <location>
        <begin position="212"/>
        <end position="230"/>
    </location>
</feature>
<feature type="compositionally biased region" description="Basic and acidic residues" evidence="9">
    <location>
        <begin position="433"/>
        <end position="442"/>
    </location>
</feature>
<feature type="compositionally biased region" description="Low complexity" evidence="9">
    <location>
        <begin position="443"/>
        <end position="459"/>
    </location>
</feature>
<dbReference type="PDB" id="7P5A">
    <property type="method" value="X-ray"/>
    <property type="resolution" value="1.95 A"/>
    <property type="chains" value="A=1-509"/>
</dbReference>
<feature type="chain" id="PRO_5007640295" evidence="10">
    <location>
        <begin position="20"/>
        <end position="509"/>
    </location>
</feature>
<organism evidence="13">
    <name type="scientific">Trypanosoma brucei brucei</name>
    <dbReference type="NCBI Taxonomy" id="5702"/>
    <lineage>
        <taxon>Eukaryota</taxon>
        <taxon>Discoba</taxon>
        <taxon>Euglenozoa</taxon>
        <taxon>Kinetoplastea</taxon>
        <taxon>Metakinetoplastina</taxon>
        <taxon>Trypanosomatida</taxon>
        <taxon>Trypanosomatidae</taxon>
        <taxon>Trypanosoma</taxon>
    </lineage>
</organism>
<keyword evidence="6" id="KW-0472">Membrane</keyword>
<feature type="signal peptide" evidence="10">
    <location>
        <begin position="1"/>
        <end position="19"/>
    </location>
</feature>
<dbReference type="Gene3D" id="3.30.1680.40">
    <property type="match status" value="1"/>
</dbReference>
<dbReference type="PDBsum" id="6ELC"/>
<evidence type="ECO:0000256" key="9">
    <source>
        <dbReference type="SAM" id="MobiDB-lite"/>
    </source>
</evidence>
<dbReference type="InterPro" id="IPR025932">
    <property type="entry name" value="Trypano_VSG_B_N_dom"/>
</dbReference>
<feature type="disulfide bond" evidence="15 16">
    <location>
        <begin position="314"/>
        <end position="323"/>
    </location>
</feature>
<feature type="glycosylation site" description="O-linked (Glc...) serine" evidence="16 17">
    <location>
        <position position="319"/>
    </location>
</feature>
<dbReference type="Pfam" id="PF10659">
    <property type="entry name" value="Trypan_glycop_C"/>
    <property type="match status" value="1"/>
</dbReference>
<evidence type="ECO:0000313" key="14">
    <source>
        <dbReference type="EMBL" id="CAQ57398.1"/>
    </source>
</evidence>
<dbReference type="EMBL" id="FM162574">
    <property type="protein sequence ID" value="CAQ57398.1"/>
    <property type="molecule type" value="Genomic_DNA"/>
</dbReference>
<evidence type="ECO:0000259" key="11">
    <source>
        <dbReference type="Pfam" id="PF10659"/>
    </source>
</evidence>
<evidence type="ECO:0000256" key="1">
    <source>
        <dbReference type="ARBA" id="ARBA00002523"/>
    </source>
</evidence>
<feature type="disulfide bond" evidence="15 16">
    <location>
        <begin position="37"/>
        <end position="273"/>
    </location>
</feature>
<feature type="compositionally biased region" description="Basic and acidic residues" evidence="9">
    <location>
        <begin position="460"/>
        <end position="474"/>
    </location>
</feature>
<reference evidence="15" key="2">
    <citation type="journal article" date="2018" name="Nat. Microbiol.">
        <title>African trypanosomes evade immune clearance by O-glycosylation of the VSG surface coat.</title>
        <authorList>
            <person name="Pinger J."/>
            <person name="Nesic D."/>
            <person name="Ali L."/>
            <person name="Aresta-Branco F."/>
            <person name="Lilic M."/>
            <person name="Chowdhury S."/>
            <person name="Kim H.S."/>
            <person name="Verdi J."/>
            <person name="Raper J."/>
            <person name="Ferguson M.A.J."/>
            <person name="Papavasiliou F.N."/>
            <person name="Stebbins C.E."/>
        </authorList>
    </citation>
    <scope>X-RAY CRYSTALLOGRAPHY (1.41 ANGSTROMS)</scope>
    <scope>GLYCOSYLATION AT SER-317</scope>
    <scope>DISULFIDE BONDS</scope>
</reference>
<feature type="region of interest" description="Disordered" evidence="9">
    <location>
        <begin position="82"/>
        <end position="101"/>
    </location>
</feature>
<feature type="domain" description="Trypanosome variant surface glycoprotein B-type N-terminal" evidence="12">
    <location>
        <begin position="14"/>
        <end position="370"/>
    </location>
</feature>
<sequence length="509" mass="53872">MQAAALLLLVLRAITSIEAAADDVNPDDNKEDFAVLCALAALANLQTTVPSIDTSGLAAYDNLQQLNLSLSSKEWKSLFNKAADSNGSPKQPPEGFQSDPTWRKQWPIWVTAAAALKAENKEAAVLARAGLTNAPEELRNRARLALIPLLAQAEQIRDRLSEIQKQNEDTTPTAIAKALNKAVYGQDKETGAVYNSADCFSGNVADSTQNSCKAGNQASKATTVAATIVCVCHKKNGGNDAANACGRLINHQSDAGANLATASSDFGDIIATCAARPPKPLTAAYLDSALAAVSARIRFKNGNGYLGKFKATGCTGSASEGLCVEYTALTAATMQNFYKIPWVKEISNVAEALKRTEKDAAESTLLSTWLKASENQGNSVAQKLIKVGDSKAVPPAQRQTQNKPGSNCNKNLKKSECKDSDGCKWNRTEETEGDFCKPKETGTENPAAGTGEGAAGANTETKKCSDKKTEGDCKDGCKWDGKECKDSSILATKKFALTVVSAAFVALLF</sequence>
<keyword evidence="5 10" id="KW-0732">Signal</keyword>
<feature type="glycosylation site" description="O-linked (Glc...) serine" evidence="15 16">
    <location>
        <position position="317"/>
    </location>
</feature>
<comment type="subcellular location">
    <subcellularLocation>
        <location evidence="2">Cell membrane</location>
        <topology evidence="2">Lipid-anchor</topology>
        <topology evidence="2">GPI-anchor</topology>
    </subcellularLocation>
</comment>
<keyword evidence="15 16" id="KW-0002">3D-structure</keyword>
<reference evidence="16 17" key="3">
    <citation type="journal article" date="2023" name="Cell Rep.">
        <title>Immunodominant surface epitopes power immune evasion in the African trypanosome.</title>
        <authorList>
            <person name="Gkeka A."/>
            <person name="Aresta-Branco F."/>
            <person name="Triller G."/>
            <person name="Vlachou E.P."/>
            <person name="van Straaten M."/>
            <person name="Lilic M."/>
            <person name="Olinares P.D.B."/>
            <person name="Perez K."/>
            <person name="Chait B.T."/>
            <person name="Blatnik R."/>
            <person name="Ruppert T."/>
            <person name="Verdi J.P."/>
            <person name="Stebbins C.E."/>
            <person name="Papavasiliou F.N."/>
        </authorList>
    </citation>
    <scope>X-RAY CRYSTALLOGRAPHY (1.13 ANGSTROMS) OF 1-508</scope>
    <scope>GLYCOSYLATION AT SER-317 AND SER-319</scope>
    <scope>DISULFIDE BONDS</scope>
</reference>
<evidence type="ECO:0000259" key="12">
    <source>
        <dbReference type="Pfam" id="PF13206"/>
    </source>
</evidence>
<evidence type="ECO:0007829" key="16">
    <source>
        <dbReference type="PDB" id="7P59"/>
    </source>
</evidence>
<dbReference type="PDB" id="7P5D">
    <property type="method" value="X-ray"/>
    <property type="resolution" value="1.42 A"/>
    <property type="chains" value="A=1-509"/>
</dbReference>
<evidence type="ECO:0007829" key="17">
    <source>
        <dbReference type="PDB" id="7P5A"/>
    </source>
</evidence>
<feature type="domain" description="Trypanosome variant surface glycoprotein C-terminal" evidence="11">
    <location>
        <begin position="408"/>
        <end position="508"/>
    </location>
</feature>
<dbReference type="GO" id="GO:0098552">
    <property type="term" value="C:side of membrane"/>
    <property type="evidence" value="ECO:0007669"/>
    <property type="project" value="UniProtKB-KW"/>
</dbReference>
<keyword evidence="7" id="KW-0325">Glycoprotein</keyword>
<keyword evidence="3" id="KW-1003">Cell membrane</keyword>
<keyword evidence="8" id="KW-0449">Lipoprotein</keyword>
<accession>B3GVK1</accession>
<protein>
    <submittedName>
        <fullName evidence="13">Variant surface glycoprotein</fullName>
    </submittedName>
</protein>
<dbReference type="InterPro" id="IPR019609">
    <property type="entry name" value="Variant_surf_glycoprt_trypan_C"/>
</dbReference>
<evidence type="ECO:0000256" key="2">
    <source>
        <dbReference type="ARBA" id="ARBA00004609"/>
    </source>
</evidence>
<evidence type="ECO:0000313" key="13">
    <source>
        <dbReference type="EMBL" id="CAQ57384.1"/>
    </source>
</evidence>
<evidence type="ECO:0000256" key="3">
    <source>
        <dbReference type="ARBA" id="ARBA00022475"/>
    </source>
</evidence>
<feature type="disulfide bond" evidence="15 16">
    <location>
        <begin position="232"/>
        <end position="245"/>
    </location>
</feature>
<evidence type="ECO:0007829" key="15">
    <source>
        <dbReference type="PDB" id="6ELC"/>
    </source>
</evidence>